<comment type="caution">
    <text evidence="1">The sequence shown here is derived from an EMBL/GenBank/DDBJ whole genome shotgun (WGS) entry which is preliminary data.</text>
</comment>
<sequence length="141" mass="14961">MERSLCLTQWPGTRGCLVTCAAASPDATKDINICLCNHHHHHHCQEACQLMTKTFLPSTLLAVLVLQAPSSFPAPDHHPQTPRPPASTGTPSIAFTITLCQPTYLAGAAGMVVVVVVPPPPPHCVMLTFTHVALKISAGRG</sequence>
<gene>
    <name evidence="1" type="ORF">E2C01_101195</name>
</gene>
<evidence type="ECO:0000313" key="1">
    <source>
        <dbReference type="EMBL" id="MPD05450.1"/>
    </source>
</evidence>
<dbReference type="AlphaFoldDB" id="A0A5B7KE48"/>
<protein>
    <submittedName>
        <fullName evidence="1">Uncharacterized protein</fullName>
    </submittedName>
</protein>
<name>A0A5B7KE48_PORTR</name>
<accession>A0A5B7KE48</accession>
<dbReference type="Proteomes" id="UP000324222">
    <property type="component" value="Unassembled WGS sequence"/>
</dbReference>
<dbReference type="EMBL" id="VSRR010146060">
    <property type="protein sequence ID" value="MPD05450.1"/>
    <property type="molecule type" value="Genomic_DNA"/>
</dbReference>
<organism evidence="1 2">
    <name type="scientific">Portunus trituberculatus</name>
    <name type="common">Swimming crab</name>
    <name type="synonym">Neptunus trituberculatus</name>
    <dbReference type="NCBI Taxonomy" id="210409"/>
    <lineage>
        <taxon>Eukaryota</taxon>
        <taxon>Metazoa</taxon>
        <taxon>Ecdysozoa</taxon>
        <taxon>Arthropoda</taxon>
        <taxon>Crustacea</taxon>
        <taxon>Multicrustacea</taxon>
        <taxon>Malacostraca</taxon>
        <taxon>Eumalacostraca</taxon>
        <taxon>Eucarida</taxon>
        <taxon>Decapoda</taxon>
        <taxon>Pleocyemata</taxon>
        <taxon>Brachyura</taxon>
        <taxon>Eubrachyura</taxon>
        <taxon>Portunoidea</taxon>
        <taxon>Portunidae</taxon>
        <taxon>Portuninae</taxon>
        <taxon>Portunus</taxon>
    </lineage>
</organism>
<reference evidence="1 2" key="1">
    <citation type="submission" date="2019-05" db="EMBL/GenBank/DDBJ databases">
        <title>Another draft genome of Portunus trituberculatus and its Hox gene families provides insights of decapod evolution.</title>
        <authorList>
            <person name="Jeong J.-H."/>
            <person name="Song I."/>
            <person name="Kim S."/>
            <person name="Choi T."/>
            <person name="Kim D."/>
            <person name="Ryu S."/>
            <person name="Kim W."/>
        </authorList>
    </citation>
    <scope>NUCLEOTIDE SEQUENCE [LARGE SCALE GENOMIC DNA]</scope>
    <source>
        <tissue evidence="1">Muscle</tissue>
    </source>
</reference>
<proteinExistence type="predicted"/>
<keyword evidence="2" id="KW-1185">Reference proteome</keyword>
<evidence type="ECO:0000313" key="2">
    <source>
        <dbReference type="Proteomes" id="UP000324222"/>
    </source>
</evidence>